<sequence>INSEFQRLMAVPLEGKFMAQLDMLSDQVIKVIRARGGATRQKTAKIMDTLDKAVDINLRRECVLKALTIFLGEEADDLIKEYLERQSCDSETQQLFNQNEDLQKLSLTERDNRRLKAKLPKAEQEIGSLRHHLSVLEKTNGEDKVACWRESLTKNTRRQRVERKKRDEQIISLHHSLVTQKEENERHQDP</sequence>
<evidence type="ECO:0000313" key="1">
    <source>
        <dbReference type="EMBL" id="KAG8009712.1"/>
    </source>
</evidence>
<proteinExistence type="predicted"/>
<protein>
    <submittedName>
        <fullName evidence="1">Uncharacterized protein</fullName>
    </submittedName>
</protein>
<dbReference type="Proteomes" id="UP000805704">
    <property type="component" value="Chromosome 16"/>
</dbReference>
<accession>A0ACB7F5B5</accession>
<dbReference type="EMBL" id="CM024804">
    <property type="protein sequence ID" value="KAG8009712.1"/>
    <property type="molecule type" value="Genomic_DNA"/>
</dbReference>
<gene>
    <name evidence="1" type="ORF">GBF38_010520</name>
</gene>
<reference evidence="1" key="1">
    <citation type="submission" date="2020-04" db="EMBL/GenBank/DDBJ databases">
        <title>A chromosome-scale assembly and high-density genetic map of the yellow drum (Nibea albiflora) genome.</title>
        <authorList>
            <person name="Xu D."/>
            <person name="Zhang W."/>
            <person name="Chen R."/>
            <person name="Tan P."/>
            <person name="Wang L."/>
            <person name="Song H."/>
            <person name="Tian L."/>
            <person name="Zhu Q."/>
            <person name="Wang B."/>
        </authorList>
    </citation>
    <scope>NUCLEOTIDE SEQUENCE</scope>
    <source>
        <strain evidence="1">ZJHYS-2018</strain>
    </source>
</reference>
<comment type="caution">
    <text evidence="1">The sequence shown here is derived from an EMBL/GenBank/DDBJ whole genome shotgun (WGS) entry which is preliminary data.</text>
</comment>
<keyword evidence="2" id="KW-1185">Reference proteome</keyword>
<evidence type="ECO:0000313" key="2">
    <source>
        <dbReference type="Proteomes" id="UP000805704"/>
    </source>
</evidence>
<feature type="non-terminal residue" evidence="1">
    <location>
        <position position="1"/>
    </location>
</feature>
<organism evidence="1 2">
    <name type="scientific">Nibea albiflora</name>
    <name type="common">Yellow drum</name>
    <name type="synonym">Corvina albiflora</name>
    <dbReference type="NCBI Taxonomy" id="240163"/>
    <lineage>
        <taxon>Eukaryota</taxon>
        <taxon>Metazoa</taxon>
        <taxon>Chordata</taxon>
        <taxon>Craniata</taxon>
        <taxon>Vertebrata</taxon>
        <taxon>Euteleostomi</taxon>
        <taxon>Actinopterygii</taxon>
        <taxon>Neopterygii</taxon>
        <taxon>Teleostei</taxon>
        <taxon>Neoteleostei</taxon>
        <taxon>Acanthomorphata</taxon>
        <taxon>Eupercaria</taxon>
        <taxon>Sciaenidae</taxon>
        <taxon>Nibea</taxon>
    </lineage>
</organism>
<name>A0ACB7F5B5_NIBAL</name>
<feature type="non-terminal residue" evidence="1">
    <location>
        <position position="190"/>
    </location>
</feature>